<keyword evidence="2" id="KW-0313">Glucose metabolism</keyword>
<evidence type="ECO:0000313" key="4">
    <source>
        <dbReference type="Proteomes" id="UP001170624"/>
    </source>
</evidence>
<name>A0AAW7Y3R0_9GAMM</name>
<keyword evidence="3" id="KW-0378">Hydrolase</keyword>
<dbReference type="SUPFAM" id="SSF51004">
    <property type="entry name" value="C-terminal (heme d1) domain of cytochrome cd1-nitrite reductase"/>
    <property type="match status" value="1"/>
</dbReference>
<sequence>MTVNTLLHFYVGCYTDAPSTSSGIAHITLNPDSGELRRLGDVVSIRNPSYLVSTEKGLYTFSETSRAEGAKLQFISPCSSRNLPIAGDYPCHLDIKTPYLAIANYGSGNTCVFQLDETGKPQKLLSELYIDGEGPNADRQQSPHAHQVTFLAHSNQLAIVDLGTDHIHLYDYGPSAISDEFSLTQSIAMPSGSGPRHLVFNKNETQAYVVCELSETLVILSKNKGKWVASHQCDLLTDTENGEAASAIRLSTDERFLYVSCRAQNKICLLDVSAMTPIKLAEYDCGGRFPRDFIFSTDGQWLLVANQHSGNIVCFHRNKETGELVPTGYQCAIDAPVCLVEFIE</sequence>
<evidence type="ECO:0000313" key="3">
    <source>
        <dbReference type="EMBL" id="MDO6541459.1"/>
    </source>
</evidence>
<dbReference type="InterPro" id="IPR019405">
    <property type="entry name" value="Lactonase_7-beta_prop"/>
</dbReference>
<organism evidence="3 4">
    <name type="scientific">Photobacterium sanguinicancri</name>
    <dbReference type="NCBI Taxonomy" id="875932"/>
    <lineage>
        <taxon>Bacteria</taxon>
        <taxon>Pseudomonadati</taxon>
        <taxon>Pseudomonadota</taxon>
        <taxon>Gammaproteobacteria</taxon>
        <taxon>Vibrionales</taxon>
        <taxon>Vibrionaceae</taxon>
        <taxon>Photobacterium</taxon>
    </lineage>
</organism>
<dbReference type="InterPro" id="IPR011048">
    <property type="entry name" value="Haem_d1_sf"/>
</dbReference>
<dbReference type="PANTHER" id="PTHR30344">
    <property type="entry name" value="6-PHOSPHOGLUCONOLACTONASE-RELATED"/>
    <property type="match status" value="1"/>
</dbReference>
<evidence type="ECO:0000256" key="2">
    <source>
        <dbReference type="ARBA" id="ARBA00022526"/>
    </source>
</evidence>
<dbReference type="InterPro" id="IPR050282">
    <property type="entry name" value="Cycloisomerase_2"/>
</dbReference>
<gene>
    <name evidence="3" type="ORF">Q4568_02885</name>
</gene>
<reference evidence="3" key="1">
    <citation type="submission" date="2023-07" db="EMBL/GenBank/DDBJ databases">
        <title>Genome content predicts the carbon catabolic preferences of heterotrophic bacteria.</title>
        <authorList>
            <person name="Gralka M."/>
        </authorList>
    </citation>
    <scope>NUCLEOTIDE SEQUENCE</scope>
    <source>
        <strain evidence="3">G2M05</strain>
    </source>
</reference>
<dbReference type="GO" id="GO:0017057">
    <property type="term" value="F:6-phosphogluconolactonase activity"/>
    <property type="evidence" value="ECO:0007669"/>
    <property type="project" value="TreeGrafter"/>
</dbReference>
<dbReference type="InterPro" id="IPR015943">
    <property type="entry name" value="WD40/YVTN_repeat-like_dom_sf"/>
</dbReference>
<dbReference type="Proteomes" id="UP001170624">
    <property type="component" value="Unassembled WGS sequence"/>
</dbReference>
<evidence type="ECO:0000256" key="1">
    <source>
        <dbReference type="ARBA" id="ARBA00005564"/>
    </source>
</evidence>
<accession>A0AAW7Y3R0</accession>
<dbReference type="Gene3D" id="2.130.10.10">
    <property type="entry name" value="YVTN repeat-like/Quinoprotein amine dehydrogenase"/>
    <property type="match status" value="1"/>
</dbReference>
<keyword evidence="2" id="KW-0119">Carbohydrate metabolism</keyword>
<dbReference type="EC" id="3.1.1.-" evidence="3"/>
<dbReference type="EMBL" id="JAUOPU010000002">
    <property type="protein sequence ID" value="MDO6541459.1"/>
    <property type="molecule type" value="Genomic_DNA"/>
</dbReference>
<dbReference type="RefSeq" id="WP_303498200.1">
    <property type="nucleotide sequence ID" value="NZ_JAUOPU010000002.1"/>
</dbReference>
<comment type="similarity">
    <text evidence="1">Belongs to the cycloisomerase 2 family.</text>
</comment>
<protein>
    <submittedName>
        <fullName evidence="3">Lactonase family protein</fullName>
        <ecNumber evidence="3">3.1.1.-</ecNumber>
    </submittedName>
</protein>
<comment type="caution">
    <text evidence="3">The sequence shown here is derived from an EMBL/GenBank/DDBJ whole genome shotgun (WGS) entry which is preliminary data.</text>
</comment>
<dbReference type="GO" id="GO:0006006">
    <property type="term" value="P:glucose metabolic process"/>
    <property type="evidence" value="ECO:0007669"/>
    <property type="project" value="UniProtKB-KW"/>
</dbReference>
<dbReference type="Pfam" id="PF10282">
    <property type="entry name" value="Lactonase"/>
    <property type="match status" value="1"/>
</dbReference>
<dbReference type="PANTHER" id="PTHR30344:SF1">
    <property type="entry name" value="6-PHOSPHOGLUCONOLACTONASE"/>
    <property type="match status" value="1"/>
</dbReference>
<proteinExistence type="inferred from homology"/>
<dbReference type="AlphaFoldDB" id="A0AAW7Y3R0"/>